<name>A0A0X1SYB4_PSEAA</name>
<evidence type="ECO:0000313" key="2">
    <source>
        <dbReference type="Proteomes" id="UP000063229"/>
    </source>
</evidence>
<gene>
    <name evidence="1" type="ORF">AWM79_05695</name>
</gene>
<dbReference type="KEGG" id="pagb:AWM79_05695"/>
<dbReference type="EMBL" id="CP014135">
    <property type="protein sequence ID" value="AMB84826.1"/>
    <property type="molecule type" value="Genomic_DNA"/>
</dbReference>
<proteinExistence type="predicted"/>
<dbReference type="Proteomes" id="UP000063229">
    <property type="component" value="Chromosome"/>
</dbReference>
<organism evidence="1 2">
    <name type="scientific">Pseudomonas agarici</name>
    <dbReference type="NCBI Taxonomy" id="46677"/>
    <lineage>
        <taxon>Bacteria</taxon>
        <taxon>Pseudomonadati</taxon>
        <taxon>Pseudomonadota</taxon>
        <taxon>Gammaproteobacteria</taxon>
        <taxon>Pseudomonadales</taxon>
        <taxon>Pseudomonadaceae</taxon>
        <taxon>Pseudomonas</taxon>
    </lineage>
</organism>
<dbReference type="RefSeq" id="WP_060782368.1">
    <property type="nucleotide sequence ID" value="NZ_CP014135.1"/>
</dbReference>
<protein>
    <submittedName>
        <fullName evidence="1">Uncharacterized protein</fullName>
    </submittedName>
</protein>
<accession>A0A0X1SYB4</accession>
<sequence>MERLYTSPTLGDVAQYAVAASGVMPRKAHNREDETEFDQGIAKTYQKRMQRLAKEDCNLQEAFEDIADLLTASLRRYIRCPFWAQQAQEVLNELYGSYASMVKTMGTTMTKRDTARFFLTSYAVEVAVRSLARNWVVFQGYIYAAPQPMEPCWFLPSSVEGNISTPLDKVLAWAYASCGLTLATFHDPIGVVGDTTHLKQNERAARSWKNAKHLPSLPALVKNLEDSFQAQASVGNVVDQRLQDGIITCATIARIITFILMDIQERLGTEYLQDITRQTRLYFGWIKEEITEYLTQLDREVVAAVSVKPRGYTPQEQIQIEATERVELGIRMGPHFWGHFEGKLQNANELLLSNQDSRGYVPDKVVQWIEKRYGSYAARIRSDAISRWRVDKPEHFDHYLQRALAMRNSEGVTLEAVDALCEQMRLAGVAERLPWLMHWLKGIVCYRAEDFASASPHYTKAFQLAKYSAGDLQYLLVNQYLEVMAKTKQWRQFKQGARWAGYLDIPVRWLRDKEPTEQNIRNSYGILGLEKIQYARL</sequence>
<dbReference type="AlphaFoldDB" id="A0A0X1SYB4"/>
<reference evidence="1 2" key="1">
    <citation type="submission" date="2016-01" db="EMBL/GenBank/DDBJ databases">
        <authorList>
            <person name="McClelland M."/>
            <person name="Jain A."/>
            <person name="Saraogi P."/>
            <person name="Mendelson R."/>
            <person name="Westerman R."/>
            <person name="SanMiguel P."/>
            <person name="Csonka L."/>
        </authorList>
    </citation>
    <scope>NUCLEOTIDE SEQUENCE [LARGE SCALE GENOMIC DNA]</scope>
    <source>
        <strain evidence="1 2">NCPPB 2472</strain>
    </source>
</reference>
<keyword evidence="2" id="KW-1185">Reference proteome</keyword>
<evidence type="ECO:0000313" key="1">
    <source>
        <dbReference type="EMBL" id="AMB84826.1"/>
    </source>
</evidence>